<dbReference type="PIRSF" id="PIRSF006603">
    <property type="entry name" value="DinF"/>
    <property type="match status" value="1"/>
</dbReference>
<dbReference type="CDD" id="cd13131">
    <property type="entry name" value="MATE_NorM_like"/>
    <property type="match status" value="1"/>
</dbReference>
<feature type="transmembrane region" description="Helical" evidence="10">
    <location>
        <begin position="419"/>
        <end position="438"/>
    </location>
</feature>
<dbReference type="RefSeq" id="WP_303548131.1">
    <property type="nucleotide sequence ID" value="NZ_JAUOPG010000001.1"/>
</dbReference>
<comment type="caution">
    <text evidence="11">The sequence shown here is derived from an EMBL/GenBank/DDBJ whole genome shotgun (WGS) entry which is preliminary data.</text>
</comment>
<evidence type="ECO:0000313" key="11">
    <source>
        <dbReference type="EMBL" id="MDO6452143.1"/>
    </source>
</evidence>
<evidence type="ECO:0000256" key="10">
    <source>
        <dbReference type="SAM" id="Phobius"/>
    </source>
</evidence>
<keyword evidence="6 10" id="KW-1133">Transmembrane helix</keyword>
<protein>
    <recommendedName>
        <fullName evidence="9">Multidrug-efflux transporter</fullName>
    </recommendedName>
</protein>
<reference evidence="11" key="1">
    <citation type="submission" date="2023-07" db="EMBL/GenBank/DDBJ databases">
        <title>Genome content predicts the carbon catabolic preferences of heterotrophic bacteria.</title>
        <authorList>
            <person name="Gralka M."/>
        </authorList>
    </citation>
    <scope>NUCLEOTIDE SEQUENCE</scope>
    <source>
        <strain evidence="11">I2M16</strain>
    </source>
</reference>
<feature type="transmembrane region" description="Helical" evidence="10">
    <location>
        <begin position="196"/>
        <end position="217"/>
    </location>
</feature>
<feature type="transmembrane region" description="Helical" evidence="10">
    <location>
        <begin position="55"/>
        <end position="76"/>
    </location>
</feature>
<keyword evidence="4" id="KW-1003">Cell membrane</keyword>
<evidence type="ECO:0000256" key="4">
    <source>
        <dbReference type="ARBA" id="ARBA00022475"/>
    </source>
</evidence>
<keyword evidence="8 10" id="KW-0472">Membrane</keyword>
<dbReference type="InterPro" id="IPR002528">
    <property type="entry name" value="MATE_fam"/>
</dbReference>
<dbReference type="InterPro" id="IPR048279">
    <property type="entry name" value="MdtK-like"/>
</dbReference>
<evidence type="ECO:0000256" key="8">
    <source>
        <dbReference type="ARBA" id="ARBA00023136"/>
    </source>
</evidence>
<accession>A0AAW7XD33</accession>
<dbReference type="EMBL" id="JAUOPG010000001">
    <property type="protein sequence ID" value="MDO6452143.1"/>
    <property type="molecule type" value="Genomic_DNA"/>
</dbReference>
<keyword evidence="2" id="KW-0813">Transport</keyword>
<evidence type="ECO:0000256" key="1">
    <source>
        <dbReference type="ARBA" id="ARBA00004429"/>
    </source>
</evidence>
<feature type="transmembrane region" description="Helical" evidence="10">
    <location>
        <begin position="348"/>
        <end position="366"/>
    </location>
</feature>
<evidence type="ECO:0000256" key="9">
    <source>
        <dbReference type="ARBA" id="ARBA00031636"/>
    </source>
</evidence>
<feature type="transmembrane region" description="Helical" evidence="10">
    <location>
        <begin position="313"/>
        <end position="336"/>
    </location>
</feature>
<name>A0AAW7XD33_9GAMM</name>
<comment type="subcellular location">
    <subcellularLocation>
        <location evidence="1">Cell inner membrane</location>
        <topology evidence="1">Multi-pass membrane protein</topology>
    </subcellularLocation>
</comment>
<evidence type="ECO:0000256" key="3">
    <source>
        <dbReference type="ARBA" id="ARBA00022449"/>
    </source>
</evidence>
<feature type="transmembrane region" description="Helical" evidence="10">
    <location>
        <begin position="386"/>
        <end position="407"/>
    </location>
</feature>
<dbReference type="GO" id="GO:0042910">
    <property type="term" value="F:xenobiotic transmembrane transporter activity"/>
    <property type="evidence" value="ECO:0007669"/>
    <property type="project" value="InterPro"/>
</dbReference>
<feature type="transmembrane region" description="Helical" evidence="10">
    <location>
        <begin position="160"/>
        <end position="184"/>
    </location>
</feature>
<dbReference type="InterPro" id="IPR050222">
    <property type="entry name" value="MATE_MdtK"/>
</dbReference>
<organism evidence="11 12">
    <name type="scientific">Neptunomonas phycophila</name>
    <dbReference type="NCBI Taxonomy" id="1572645"/>
    <lineage>
        <taxon>Bacteria</taxon>
        <taxon>Pseudomonadati</taxon>
        <taxon>Pseudomonadota</taxon>
        <taxon>Gammaproteobacteria</taxon>
        <taxon>Oceanospirillales</taxon>
        <taxon>Oceanospirillaceae</taxon>
        <taxon>Neptunomonas</taxon>
    </lineage>
</organism>
<keyword evidence="3" id="KW-0050">Antiport</keyword>
<evidence type="ECO:0000256" key="7">
    <source>
        <dbReference type="ARBA" id="ARBA00023065"/>
    </source>
</evidence>
<sequence>MKKLLFINELRYLFALGLPIMLTQIAQSSLGFVDTIIAGQHSTQSLAAVALGTSLWFPLFLTFTGVLMATTPLVAHSVGEKRRDKTPGLVQQAFWIALILGIVSVLLLRSAAPLFDLMRVEPDLTKETLAYLKAVSFGLPAMFIYQVIRCYCDGISQTRPALIISITALLLNIPLNIIFVFGYFGLPEMGGEGCGWATAIVMWFMLFSGIFLLKTSHPLKLPKVEKRRLWVPGVTKQLLMLGLPIGASIMIETSMFSVIALALAPLGTTIVAAHQITLSFTSQVFMIPLSIAMASTIRIGTLMGAKQAEKAWIVARIALCTAATLAIFTSIGVWLFAWNIADIFSNELPVIELTTSLLIISAFFEISDALQVTTAGALRGYKDTKIPLIIVCFAYWGIGLPLGYILGMTDLITPSMGAAGFWYALVIALSISAGLLIIRIRSVARNAIA</sequence>
<keyword evidence="5 10" id="KW-0812">Transmembrane</keyword>
<proteinExistence type="predicted"/>
<dbReference type="Proteomes" id="UP001169862">
    <property type="component" value="Unassembled WGS sequence"/>
</dbReference>
<feature type="transmembrane region" description="Helical" evidence="10">
    <location>
        <begin position="88"/>
        <end position="108"/>
    </location>
</feature>
<feature type="transmembrane region" description="Helical" evidence="10">
    <location>
        <begin position="238"/>
        <end position="264"/>
    </location>
</feature>
<keyword evidence="7" id="KW-0406">Ion transport</keyword>
<dbReference type="Pfam" id="PF01554">
    <property type="entry name" value="MatE"/>
    <property type="match status" value="2"/>
</dbReference>
<dbReference type="PANTHER" id="PTHR43298:SF2">
    <property type="entry name" value="FMN_FAD EXPORTER YEEO-RELATED"/>
    <property type="match status" value="1"/>
</dbReference>
<dbReference type="AlphaFoldDB" id="A0AAW7XD33"/>
<gene>
    <name evidence="11" type="ORF">Q4490_01070</name>
</gene>
<evidence type="ECO:0000256" key="5">
    <source>
        <dbReference type="ARBA" id="ARBA00022692"/>
    </source>
</evidence>
<evidence type="ECO:0000256" key="2">
    <source>
        <dbReference type="ARBA" id="ARBA00022448"/>
    </source>
</evidence>
<evidence type="ECO:0000313" key="12">
    <source>
        <dbReference type="Proteomes" id="UP001169862"/>
    </source>
</evidence>
<feature type="transmembrane region" description="Helical" evidence="10">
    <location>
        <begin position="128"/>
        <end position="148"/>
    </location>
</feature>
<evidence type="ECO:0000256" key="6">
    <source>
        <dbReference type="ARBA" id="ARBA00022989"/>
    </source>
</evidence>
<dbReference type="NCBIfam" id="TIGR00797">
    <property type="entry name" value="matE"/>
    <property type="match status" value="1"/>
</dbReference>
<dbReference type="GO" id="GO:0015297">
    <property type="term" value="F:antiporter activity"/>
    <property type="evidence" value="ECO:0007669"/>
    <property type="project" value="UniProtKB-KW"/>
</dbReference>
<dbReference type="GO" id="GO:0005886">
    <property type="term" value="C:plasma membrane"/>
    <property type="evidence" value="ECO:0007669"/>
    <property type="project" value="UniProtKB-SubCell"/>
</dbReference>
<dbReference type="GO" id="GO:0006811">
    <property type="term" value="P:monoatomic ion transport"/>
    <property type="evidence" value="ECO:0007669"/>
    <property type="project" value="UniProtKB-KW"/>
</dbReference>
<dbReference type="PANTHER" id="PTHR43298">
    <property type="entry name" value="MULTIDRUG RESISTANCE PROTEIN NORM-RELATED"/>
    <property type="match status" value="1"/>
</dbReference>